<accession>S4NX31</accession>
<dbReference type="AlphaFoldDB" id="S4NX31"/>
<feature type="non-terminal residue" evidence="2">
    <location>
        <position position="1"/>
    </location>
</feature>
<evidence type="ECO:0000256" key="1">
    <source>
        <dbReference type="SAM" id="MobiDB-lite"/>
    </source>
</evidence>
<feature type="non-terminal residue" evidence="2">
    <location>
        <position position="67"/>
    </location>
</feature>
<feature type="compositionally biased region" description="Basic residues" evidence="1">
    <location>
        <begin position="44"/>
        <end position="54"/>
    </location>
</feature>
<protein>
    <submittedName>
        <fullName evidence="2">Uncharacterized protein</fullName>
    </submittedName>
</protein>
<feature type="compositionally biased region" description="Basic and acidic residues" evidence="1">
    <location>
        <begin position="1"/>
        <end position="19"/>
    </location>
</feature>
<reference evidence="2" key="1">
    <citation type="journal article" date="2013" name="BMC Genomics">
        <title>Unscrambling butterfly oogenesis.</title>
        <authorList>
            <person name="Carter J.M."/>
            <person name="Baker S.C."/>
            <person name="Pink R."/>
            <person name="Carter D.R."/>
            <person name="Collins A."/>
            <person name="Tomlin J."/>
            <person name="Gibbs M."/>
            <person name="Breuker C.J."/>
        </authorList>
    </citation>
    <scope>NUCLEOTIDE SEQUENCE</scope>
    <source>
        <tissue evidence="2">Ovary</tissue>
    </source>
</reference>
<evidence type="ECO:0000313" key="2">
    <source>
        <dbReference type="EMBL" id="JAA81624.1"/>
    </source>
</evidence>
<proteinExistence type="predicted"/>
<feature type="region of interest" description="Disordered" evidence="1">
    <location>
        <begin position="1"/>
        <end position="67"/>
    </location>
</feature>
<sequence length="67" mass="7445">DTEVEPKSIEYEESPKLEEALEATPTNIQVARDLGDPTSMPKSTPKKSKRKKIKSSGESSNTDDEYC</sequence>
<organism evidence="2">
    <name type="scientific">Pararge aegeria</name>
    <name type="common">speckled wood butterfly</name>
    <dbReference type="NCBI Taxonomy" id="116150"/>
    <lineage>
        <taxon>Eukaryota</taxon>
        <taxon>Metazoa</taxon>
        <taxon>Ecdysozoa</taxon>
        <taxon>Arthropoda</taxon>
        <taxon>Hexapoda</taxon>
        <taxon>Insecta</taxon>
        <taxon>Pterygota</taxon>
        <taxon>Neoptera</taxon>
        <taxon>Endopterygota</taxon>
        <taxon>Lepidoptera</taxon>
        <taxon>Glossata</taxon>
        <taxon>Ditrysia</taxon>
        <taxon>Papilionoidea</taxon>
        <taxon>Nymphalidae</taxon>
        <taxon>Satyrinae</taxon>
        <taxon>Satyrini</taxon>
        <taxon>Parargina</taxon>
        <taxon>Pararge</taxon>
    </lineage>
</organism>
<reference evidence="2" key="2">
    <citation type="submission" date="2013-05" db="EMBL/GenBank/DDBJ databases">
        <authorList>
            <person name="Carter J.-M."/>
            <person name="Baker S.C."/>
            <person name="Pink R."/>
            <person name="Carter D.R.F."/>
            <person name="Collins A."/>
            <person name="Tomlin J."/>
            <person name="Gibbs M."/>
            <person name="Breuker C.J."/>
        </authorList>
    </citation>
    <scope>NUCLEOTIDE SEQUENCE</scope>
    <source>
        <tissue evidence="2">Ovary</tissue>
    </source>
</reference>
<name>S4NX31_9NEOP</name>
<dbReference type="EMBL" id="GAIX01010936">
    <property type="protein sequence ID" value="JAA81624.1"/>
    <property type="molecule type" value="Transcribed_RNA"/>
</dbReference>